<evidence type="ECO:0000259" key="1">
    <source>
        <dbReference type="Pfam" id="PF04230"/>
    </source>
</evidence>
<accession>A0A5C1YFC5</accession>
<dbReference type="EMBL" id="CP043505">
    <property type="protein sequence ID" value="QEO14170.1"/>
    <property type="molecule type" value="Genomic_DNA"/>
</dbReference>
<dbReference type="KEGG" id="ail:FLP10_06865"/>
<dbReference type="InterPro" id="IPR007345">
    <property type="entry name" value="Polysacch_pyruvyl_Trfase"/>
</dbReference>
<dbReference type="Proteomes" id="UP000324678">
    <property type="component" value="Chromosome"/>
</dbReference>
<dbReference type="PANTHER" id="PTHR36836:SF1">
    <property type="entry name" value="COLANIC ACID BIOSYNTHESIS PROTEIN WCAK"/>
    <property type="match status" value="1"/>
</dbReference>
<feature type="domain" description="Polysaccharide pyruvyl transferase" evidence="1">
    <location>
        <begin position="75"/>
        <end position="351"/>
    </location>
</feature>
<dbReference type="OrthoDB" id="9772485at2"/>
<evidence type="ECO:0000313" key="3">
    <source>
        <dbReference type="Proteomes" id="UP000324678"/>
    </source>
</evidence>
<dbReference type="Pfam" id="PF04230">
    <property type="entry name" value="PS_pyruv_trans"/>
    <property type="match status" value="1"/>
</dbReference>
<keyword evidence="3" id="KW-1185">Reference proteome</keyword>
<proteinExistence type="predicted"/>
<dbReference type="PANTHER" id="PTHR36836">
    <property type="entry name" value="COLANIC ACID BIOSYNTHESIS PROTEIN WCAK"/>
    <property type="match status" value="1"/>
</dbReference>
<sequence length="420" mass="44429">MARDARHDDAHDRDLDPAVPAAVAVHLAVREPVPGAAGQIAAGVAEGRARAEGPHGCHGVGVMQVYASAMGQVDNVGDTVLRRGFLDALRRVGPLHVYVGARDDDHLSGLGLHDGDRLYRTSAEWRGRLSKALTAERSLYAFDTGETEVQRAFAMRYLRLAPLLVAARLRGGAAAHVGVGVREPTAWRVPISAVLRLCQVVTWRDEPSRRMMGVGGVSPDWAFALGAPEDVLLAAPDDADRRTLAIAVRASLSHAERDRPDARWIAAIGTLADELGLEPVVVAQIERDGPLAEELADALGAEAVVWDGPNHAKQEARLRAVYRGSRAVVSDRLHALVIAATEGAVPIGLANGDDDKVVRTLAAAGITGTSVDRALADPDTALATARDAIGRHAEIMASVVEARRTIDAVVDGLVELTAGR</sequence>
<name>A0A5C1YFC5_9MICO</name>
<organism evidence="2 3">
    <name type="scientific">Agromyces intestinalis</name>
    <dbReference type="NCBI Taxonomy" id="2592652"/>
    <lineage>
        <taxon>Bacteria</taxon>
        <taxon>Bacillati</taxon>
        <taxon>Actinomycetota</taxon>
        <taxon>Actinomycetes</taxon>
        <taxon>Micrococcales</taxon>
        <taxon>Microbacteriaceae</taxon>
        <taxon>Agromyces</taxon>
    </lineage>
</organism>
<dbReference type="AlphaFoldDB" id="A0A5C1YFC5"/>
<gene>
    <name evidence="2" type="ORF">FLP10_06865</name>
</gene>
<dbReference type="GO" id="GO:0016740">
    <property type="term" value="F:transferase activity"/>
    <property type="evidence" value="ECO:0007669"/>
    <property type="project" value="UniProtKB-KW"/>
</dbReference>
<evidence type="ECO:0000313" key="2">
    <source>
        <dbReference type="EMBL" id="QEO14170.1"/>
    </source>
</evidence>
<protein>
    <submittedName>
        <fullName evidence="2">Polysaccharide pyruvyl transferase family protein</fullName>
    </submittedName>
</protein>
<keyword evidence="2" id="KW-0808">Transferase</keyword>
<reference evidence="2 3" key="1">
    <citation type="submission" date="2019-09" db="EMBL/GenBank/DDBJ databases">
        <title>Genome sequencing of strain KACC 19306.</title>
        <authorList>
            <person name="Heo J."/>
            <person name="Kim S.-J."/>
            <person name="Kim J.-S."/>
            <person name="Hong S.-B."/>
            <person name="Kwon S.-W."/>
        </authorList>
    </citation>
    <scope>NUCLEOTIDE SEQUENCE [LARGE SCALE GENOMIC DNA]</scope>
    <source>
        <strain evidence="2 3">KACC 19306</strain>
    </source>
</reference>